<dbReference type="EMBL" id="CAJVQB010129063">
    <property type="protein sequence ID" value="CAG8853772.1"/>
    <property type="molecule type" value="Genomic_DNA"/>
</dbReference>
<reference evidence="1 2" key="1">
    <citation type="submission" date="2021-06" db="EMBL/GenBank/DDBJ databases">
        <authorList>
            <person name="Kallberg Y."/>
            <person name="Tangrot J."/>
            <person name="Rosling A."/>
        </authorList>
    </citation>
    <scope>NUCLEOTIDE SEQUENCE [LARGE SCALE GENOMIC DNA]</scope>
    <source>
        <strain evidence="1 2">120-4 pot B 10/14</strain>
    </source>
</reference>
<evidence type="ECO:0000313" key="1">
    <source>
        <dbReference type="EMBL" id="CAG8853772.1"/>
    </source>
</evidence>
<name>A0ABN7XEW6_GIGMA</name>
<keyword evidence="2" id="KW-1185">Reference proteome</keyword>
<comment type="caution">
    <text evidence="1">The sequence shown here is derived from an EMBL/GenBank/DDBJ whole genome shotgun (WGS) entry which is preliminary data.</text>
</comment>
<dbReference type="Proteomes" id="UP000789901">
    <property type="component" value="Unassembled WGS sequence"/>
</dbReference>
<feature type="non-terminal residue" evidence="1">
    <location>
        <position position="70"/>
    </location>
</feature>
<accession>A0ABN7XEW6</accession>
<gene>
    <name evidence="1" type="ORF">GMARGA_LOCUS42593</name>
</gene>
<evidence type="ECO:0000313" key="2">
    <source>
        <dbReference type="Proteomes" id="UP000789901"/>
    </source>
</evidence>
<proteinExistence type="predicted"/>
<protein>
    <submittedName>
        <fullName evidence="1">9863_t:CDS:1</fullName>
    </submittedName>
</protein>
<feature type="non-terminal residue" evidence="1">
    <location>
        <position position="1"/>
    </location>
</feature>
<sequence length="70" mass="7892">NNASNNLSNNNLSPNNNICSHELSYNTYNSNLSDLLIRTTTTRSLQEIFIRMSNKREQTQSKQAAQLSSS</sequence>
<organism evidence="1 2">
    <name type="scientific">Gigaspora margarita</name>
    <dbReference type="NCBI Taxonomy" id="4874"/>
    <lineage>
        <taxon>Eukaryota</taxon>
        <taxon>Fungi</taxon>
        <taxon>Fungi incertae sedis</taxon>
        <taxon>Mucoromycota</taxon>
        <taxon>Glomeromycotina</taxon>
        <taxon>Glomeromycetes</taxon>
        <taxon>Diversisporales</taxon>
        <taxon>Gigasporaceae</taxon>
        <taxon>Gigaspora</taxon>
    </lineage>
</organism>